<dbReference type="GeneID" id="3543659"/>
<feature type="transmembrane region" description="Helical" evidence="1">
    <location>
        <begin position="602"/>
        <end position="629"/>
    </location>
</feature>
<dbReference type="PaxDb" id="353153-Q4DDN6"/>
<feature type="transmembrane region" description="Helical" evidence="1">
    <location>
        <begin position="1011"/>
        <end position="1029"/>
    </location>
</feature>
<feature type="signal peptide" evidence="2">
    <location>
        <begin position="1"/>
        <end position="18"/>
    </location>
</feature>
<dbReference type="InParanoid" id="Q4DDN6"/>
<feature type="transmembrane region" description="Helical" evidence="1">
    <location>
        <begin position="649"/>
        <end position="667"/>
    </location>
</feature>
<dbReference type="PANTHER" id="PTHR21274:SF0">
    <property type="entry name" value="MECKELIN"/>
    <property type="match status" value="1"/>
</dbReference>
<sequence length="1050" mass="118590">MANACVFFFFFFLLDVDCRWGGGRYFNPPFLGRWLLCFCTLTMRLSLLACLSCLLFCVCSPVQALCMAYCASRADGIVRGDTNALRHWKSLEQSMALAGVLFLDVEVNCLPGFSRIVRVETGDTECVDCNLTGGVVGMIPYVNQSERCVQCGGDRTFSELVDPTHDEMTRKCVCPADYELVEQVGKRLLESQMCVPCGPDGCSGCVFPYSLKETGECVCASGYTTLYDASCVPTEVYNGVVVAAVGATTTFQPLNLNNKGILGPSVTSVVVRIYAMDSAVQCMRGMAVGCSLLFNMCVLMMYDVDSLPCKLYLSVRDKRTSYRRLPPLFDGDNTDTYTSDDGVLLATTNITAAGDPMTFLVAVYDWRGNLKGLRHVSEVLNLCCISDADISSFFKVGSNRRLRCFFDWYKLLQDAGPTHFFELFMMDFTNTSRLVPVPVVMDYTTGNIHPRSLRDGTLRRAMATGYRRRFYLYDTLTDCKVDVPQVTEKTPCYVTALRHVLFALEVVDVYGDHHSLKPVVYLQYASGLKKAHNGDLTARTANNIVEGGVSVLFIASSSVNKGMMITMIIFCILCICSAWIRTYGWMRRRQNVMLSIGAVIRFMVYFCNHIGNLFALVVSLASWYIFVLYRAQEPNLGLFLSDNYVFLEAMLYTATAAKGIAVVYKIVEQCNADYFVIDWERSKGQLLRENRILPVSMWRSTFVANELNELQVLRQWRPLLSMTVVLFFLVGLNYLKYTESVPVTSGADEAGTYSLTVMRIAMGTFFWFSVSLVLNILEFQIYYRFFCVHPLQAFVDLCSVSNISIMILPETQWGYYIHGESIHAHSDVSMEEFQQNLYLESQGNLPVRGLGGQSKCQTFEVFMGIYMRQYLYMCYAEIEAEYQRSSGKALAPIRPGRQWHLLECVLGFSRKSRVYNTEILAIKTRINSVLKQSVRSAEGTLLMKFIFHRWFDLAPNILYMNGPQSGDKSGKDLFFVDDVLAYGNAFLYGLDVDLFVLYTMLYASVDASMHNVWVALVITFALELFIRWYRMSEGVANISSKTLIDDRFFI</sequence>
<gene>
    <name evidence="3" type="ORF">Tc00.1047053507811.90</name>
</gene>
<evidence type="ECO:0008006" key="5">
    <source>
        <dbReference type="Google" id="ProtNLM"/>
    </source>
</evidence>
<evidence type="ECO:0000313" key="3">
    <source>
        <dbReference type="EMBL" id="EAN90640.1"/>
    </source>
</evidence>
<feature type="chain" id="PRO_5004236940" description="Meckelin" evidence="2">
    <location>
        <begin position="19"/>
        <end position="1050"/>
    </location>
</feature>
<dbReference type="KEGG" id="tcr:507811.90"/>
<keyword evidence="4" id="KW-1185">Reference proteome</keyword>
<dbReference type="AlphaFoldDB" id="Q4DDN6"/>
<comment type="caution">
    <text evidence="3">The sequence shown here is derived from an EMBL/GenBank/DDBJ whole genome shotgun (WGS) entry which is preliminary data.</text>
</comment>
<accession>Q4DDN6</accession>
<dbReference type="Pfam" id="PF09773">
    <property type="entry name" value="Meckelin"/>
    <property type="match status" value="1"/>
</dbReference>
<feature type="transmembrane region" description="Helical" evidence="1">
    <location>
        <begin position="562"/>
        <end position="581"/>
    </location>
</feature>
<protein>
    <recommendedName>
        <fullName evidence="5">Meckelin</fullName>
    </recommendedName>
</protein>
<keyword evidence="1" id="KW-1133">Transmembrane helix</keyword>
<dbReference type="PANTHER" id="PTHR21274">
    <property type="entry name" value="MECKELIN"/>
    <property type="match status" value="1"/>
</dbReference>
<name>Q4DDN6_TRYCC</name>
<feature type="transmembrane region" description="Helical" evidence="1">
    <location>
        <begin position="719"/>
        <end position="737"/>
    </location>
</feature>
<keyword evidence="1" id="KW-0812">Transmembrane</keyword>
<dbReference type="eggNOG" id="KOG4611">
    <property type="taxonomic scope" value="Eukaryota"/>
</dbReference>
<organism evidence="3 4">
    <name type="scientific">Trypanosoma cruzi (strain CL Brener)</name>
    <dbReference type="NCBI Taxonomy" id="353153"/>
    <lineage>
        <taxon>Eukaryota</taxon>
        <taxon>Discoba</taxon>
        <taxon>Euglenozoa</taxon>
        <taxon>Kinetoplastea</taxon>
        <taxon>Metakinetoplastina</taxon>
        <taxon>Trypanosomatida</taxon>
        <taxon>Trypanosomatidae</taxon>
        <taxon>Trypanosoma</taxon>
        <taxon>Schizotrypanum</taxon>
    </lineage>
</organism>
<dbReference type="RefSeq" id="XP_812491.1">
    <property type="nucleotide sequence ID" value="XM_807398.1"/>
</dbReference>
<evidence type="ECO:0000256" key="1">
    <source>
        <dbReference type="SAM" id="Phobius"/>
    </source>
</evidence>
<dbReference type="InterPro" id="IPR019170">
    <property type="entry name" value="Meckelin"/>
</dbReference>
<feature type="transmembrane region" description="Helical" evidence="1">
    <location>
        <begin position="757"/>
        <end position="777"/>
    </location>
</feature>
<keyword evidence="1" id="KW-0472">Membrane</keyword>
<keyword evidence="2" id="KW-0732">Signal</keyword>
<dbReference type="Proteomes" id="UP000002296">
    <property type="component" value="Unassembled WGS sequence"/>
</dbReference>
<evidence type="ECO:0000313" key="4">
    <source>
        <dbReference type="Proteomes" id="UP000002296"/>
    </source>
</evidence>
<proteinExistence type="predicted"/>
<dbReference type="GO" id="GO:0060271">
    <property type="term" value="P:cilium assembly"/>
    <property type="evidence" value="ECO:0007669"/>
    <property type="project" value="InterPro"/>
</dbReference>
<feature type="transmembrane region" description="Helical" evidence="1">
    <location>
        <begin position="985"/>
        <end position="1005"/>
    </location>
</feature>
<dbReference type="GO" id="GO:0036038">
    <property type="term" value="C:MKS complex"/>
    <property type="evidence" value="ECO:0007669"/>
    <property type="project" value="InterPro"/>
</dbReference>
<dbReference type="STRING" id="353153.Q4DDN6"/>
<reference evidence="3 4" key="1">
    <citation type="journal article" date="2005" name="Science">
        <title>The genome sequence of Trypanosoma cruzi, etiologic agent of Chagas disease.</title>
        <authorList>
            <person name="El-Sayed N.M."/>
            <person name="Myler P.J."/>
            <person name="Bartholomeu D.C."/>
            <person name="Nilsson D."/>
            <person name="Aggarwal G."/>
            <person name="Tran A.N."/>
            <person name="Ghedin E."/>
            <person name="Worthey E.A."/>
            <person name="Delcher A.L."/>
            <person name="Blandin G."/>
            <person name="Westenberger S.J."/>
            <person name="Caler E."/>
            <person name="Cerqueira G.C."/>
            <person name="Branche C."/>
            <person name="Haas B."/>
            <person name="Anupama A."/>
            <person name="Arner E."/>
            <person name="Aslund L."/>
            <person name="Attipoe P."/>
            <person name="Bontempi E."/>
            <person name="Bringaud F."/>
            <person name="Burton P."/>
            <person name="Cadag E."/>
            <person name="Campbell D.A."/>
            <person name="Carrington M."/>
            <person name="Crabtree J."/>
            <person name="Darban H."/>
            <person name="da Silveira J.F."/>
            <person name="de Jong P."/>
            <person name="Edwards K."/>
            <person name="Englund P.T."/>
            <person name="Fazelina G."/>
            <person name="Feldblyum T."/>
            <person name="Ferella M."/>
            <person name="Frasch A.C."/>
            <person name="Gull K."/>
            <person name="Horn D."/>
            <person name="Hou L."/>
            <person name="Huang Y."/>
            <person name="Kindlund E."/>
            <person name="Klingbeil M."/>
            <person name="Kluge S."/>
            <person name="Koo H."/>
            <person name="Lacerda D."/>
            <person name="Levin M.J."/>
            <person name="Lorenzi H."/>
            <person name="Louie T."/>
            <person name="Machado C.R."/>
            <person name="McCulloch R."/>
            <person name="McKenna A."/>
            <person name="Mizuno Y."/>
            <person name="Mottram J.C."/>
            <person name="Nelson S."/>
            <person name="Ochaya S."/>
            <person name="Osoegawa K."/>
            <person name="Pai G."/>
            <person name="Parsons M."/>
            <person name="Pentony M."/>
            <person name="Pettersson U."/>
            <person name="Pop M."/>
            <person name="Ramirez J.L."/>
            <person name="Rinta J."/>
            <person name="Robertson L."/>
            <person name="Salzberg S.L."/>
            <person name="Sanchez D.O."/>
            <person name="Seyler A."/>
            <person name="Sharma R."/>
            <person name="Shetty J."/>
            <person name="Simpson A.J."/>
            <person name="Sisk E."/>
            <person name="Tammi M.T."/>
            <person name="Tarleton R."/>
            <person name="Teixeira S."/>
            <person name="Van Aken S."/>
            <person name="Vogt C."/>
            <person name="Ward P.N."/>
            <person name="Wickstead B."/>
            <person name="Wortman J."/>
            <person name="White O."/>
            <person name="Fraser C.M."/>
            <person name="Stuart K.D."/>
            <person name="Andersson B."/>
        </authorList>
    </citation>
    <scope>NUCLEOTIDE SEQUENCE [LARGE SCALE GENOMIC DNA]</scope>
    <source>
        <strain evidence="3 4">CL Brener</strain>
    </source>
</reference>
<dbReference type="OMA" id="ATSCHIN"/>
<dbReference type="EMBL" id="AAHK01000609">
    <property type="protein sequence ID" value="EAN90640.1"/>
    <property type="molecule type" value="Genomic_DNA"/>
</dbReference>
<evidence type="ECO:0000256" key="2">
    <source>
        <dbReference type="SAM" id="SignalP"/>
    </source>
</evidence>